<feature type="domain" description="Myb/SANT-like DNA-binding" evidence="3">
    <location>
        <begin position="352"/>
        <end position="436"/>
    </location>
</feature>
<gene>
    <name evidence="4" type="ORF">PSYICH_LOCUS6361</name>
</gene>
<feature type="compositionally biased region" description="Basic and acidic residues" evidence="1">
    <location>
        <begin position="490"/>
        <end position="500"/>
    </location>
</feature>
<feature type="compositionally biased region" description="Basic and acidic residues" evidence="1">
    <location>
        <begin position="220"/>
        <end position="232"/>
    </location>
</feature>
<dbReference type="PANTHER" id="PTHR47595:SF1">
    <property type="entry name" value="MYB_SANT-LIKE DNA-BINDING DOMAIN-CONTAINING PROTEIN"/>
    <property type="match status" value="1"/>
</dbReference>
<keyword evidence="5" id="KW-1185">Reference proteome</keyword>
<keyword evidence="2" id="KW-1133">Transmembrane helix</keyword>
<feature type="compositionally biased region" description="Polar residues" evidence="1">
    <location>
        <begin position="464"/>
        <end position="479"/>
    </location>
</feature>
<feature type="transmembrane region" description="Helical" evidence="2">
    <location>
        <begin position="41"/>
        <end position="69"/>
    </location>
</feature>
<feature type="region of interest" description="Disordered" evidence="1">
    <location>
        <begin position="161"/>
        <end position="242"/>
    </location>
</feature>
<dbReference type="Proteomes" id="UP001153636">
    <property type="component" value="Chromosome 2"/>
</dbReference>
<dbReference type="PANTHER" id="PTHR47595">
    <property type="entry name" value="HEAT SHOCK 70 KDA PROTEIN 14"/>
    <property type="match status" value="1"/>
</dbReference>
<evidence type="ECO:0000256" key="1">
    <source>
        <dbReference type="SAM" id="MobiDB-lite"/>
    </source>
</evidence>
<evidence type="ECO:0000313" key="5">
    <source>
        <dbReference type="Proteomes" id="UP001153636"/>
    </source>
</evidence>
<evidence type="ECO:0000259" key="3">
    <source>
        <dbReference type="Pfam" id="PF13837"/>
    </source>
</evidence>
<evidence type="ECO:0000313" key="4">
    <source>
        <dbReference type="EMBL" id="CAH1106962.1"/>
    </source>
</evidence>
<dbReference type="OrthoDB" id="676304at2759"/>
<dbReference type="Pfam" id="PF13837">
    <property type="entry name" value="Myb_DNA-bind_4"/>
    <property type="match status" value="1"/>
</dbReference>
<name>A0A9P0CP67_9CUCU</name>
<feature type="region of interest" description="Disordered" evidence="1">
    <location>
        <begin position="464"/>
        <end position="500"/>
    </location>
</feature>
<dbReference type="Gene3D" id="1.10.10.60">
    <property type="entry name" value="Homeodomain-like"/>
    <property type="match status" value="1"/>
</dbReference>
<dbReference type="AlphaFoldDB" id="A0A9P0CP67"/>
<keyword evidence="2" id="KW-0472">Membrane</keyword>
<sequence length="528" mass="61111">MTDDLKLSPATFTSRYPAFVFPLSAFSFYFGSCFTRTRFILIFIFAVFEFEFLFELEFLMGLLCLYSFFRGFSPRFSLEKSVFLLGKMEYAVVCFLKEDTYSEVPTAWLSDNREQCWWPNCMNVNSHMAKGLLPDKLNWTAYDVRVECYCSTLESARIKAQDPEYSSSTEDKGKGKRKKIPVHINSSSSEDELDLTPPPVPKTQKQFNGHGSKGSGSKESGNKELGSKESGSKESTTIEHYTVQLDGTLKNLETKNREFEDSTLNDNDLANEYLKREVERKNRLLAFKLLHKERKNEWSFTTSQEQATNDIEIEEEPECMMTQSYESNNFEDLVELGTDNSSSLSDEISLTNRWTDNETKQLIELYHKNIKKFQEKKFKPKAIFAEIAKTFPRFNCDQVETKMKNLKKTYKSIYDNNKATGRGTIKWPYYNSMNEIFGQKPENEPLSIASSSLGFKKSLAIEQSTSGSDDVQSSETVTSARKRKCSPKSSEPEWFRQHRKDIADRHNEKMDLQREFLSTFKEWVKKSN</sequence>
<organism evidence="4 5">
    <name type="scientific">Psylliodes chrysocephalus</name>
    <dbReference type="NCBI Taxonomy" id="3402493"/>
    <lineage>
        <taxon>Eukaryota</taxon>
        <taxon>Metazoa</taxon>
        <taxon>Ecdysozoa</taxon>
        <taxon>Arthropoda</taxon>
        <taxon>Hexapoda</taxon>
        <taxon>Insecta</taxon>
        <taxon>Pterygota</taxon>
        <taxon>Neoptera</taxon>
        <taxon>Endopterygota</taxon>
        <taxon>Coleoptera</taxon>
        <taxon>Polyphaga</taxon>
        <taxon>Cucujiformia</taxon>
        <taxon>Chrysomeloidea</taxon>
        <taxon>Chrysomelidae</taxon>
        <taxon>Galerucinae</taxon>
        <taxon>Alticini</taxon>
        <taxon>Psylliodes</taxon>
    </lineage>
</organism>
<feature type="transmembrane region" description="Helical" evidence="2">
    <location>
        <begin position="16"/>
        <end position="34"/>
    </location>
</feature>
<dbReference type="InterPro" id="IPR044822">
    <property type="entry name" value="Myb_DNA-bind_4"/>
</dbReference>
<keyword evidence="2" id="KW-0812">Transmembrane</keyword>
<proteinExistence type="predicted"/>
<accession>A0A9P0CP67</accession>
<evidence type="ECO:0000256" key="2">
    <source>
        <dbReference type="SAM" id="Phobius"/>
    </source>
</evidence>
<dbReference type="EMBL" id="OV651814">
    <property type="protein sequence ID" value="CAH1106962.1"/>
    <property type="molecule type" value="Genomic_DNA"/>
</dbReference>
<protein>
    <recommendedName>
        <fullName evidence="3">Myb/SANT-like DNA-binding domain-containing protein</fullName>
    </recommendedName>
</protein>
<reference evidence="4" key="1">
    <citation type="submission" date="2022-01" db="EMBL/GenBank/DDBJ databases">
        <authorList>
            <person name="King R."/>
        </authorList>
    </citation>
    <scope>NUCLEOTIDE SEQUENCE</scope>
</reference>